<name>A0A0W0ZPV2_9GAMM</name>
<comment type="caution">
    <text evidence="1">The sequence shown here is derived from an EMBL/GenBank/DDBJ whole genome shotgun (WGS) entry which is preliminary data.</text>
</comment>
<dbReference type="GO" id="GO:0003677">
    <property type="term" value="F:DNA binding"/>
    <property type="evidence" value="ECO:0007669"/>
    <property type="project" value="InterPro"/>
</dbReference>
<protein>
    <submittedName>
        <fullName evidence="1">Phage integrase</fullName>
    </submittedName>
</protein>
<dbReference type="PATRIC" id="fig|40335.7.peg.2719"/>
<dbReference type="AlphaFoldDB" id="A0A0W0ZPV2"/>
<evidence type="ECO:0000313" key="1">
    <source>
        <dbReference type="EMBL" id="KTD71185.1"/>
    </source>
</evidence>
<accession>A0A0W0ZPV2</accession>
<keyword evidence="2" id="KW-1185">Reference proteome</keyword>
<reference evidence="1 2" key="1">
    <citation type="submission" date="2015-11" db="EMBL/GenBank/DDBJ databases">
        <title>Genomic analysis of 38 Legionella species identifies large and diverse effector repertoires.</title>
        <authorList>
            <person name="Burstein D."/>
            <person name="Amaro F."/>
            <person name="Zusman T."/>
            <person name="Lifshitz Z."/>
            <person name="Cohen O."/>
            <person name="Gilbert J.A."/>
            <person name="Pupko T."/>
            <person name="Shuman H.A."/>
            <person name="Segal G."/>
        </authorList>
    </citation>
    <scope>NUCLEOTIDE SEQUENCE [LARGE SCALE GENOMIC DNA]</scope>
    <source>
        <strain evidence="1 2">ATCC 49180</strain>
    </source>
</reference>
<dbReference type="STRING" id="40335.Ltuc_2544"/>
<dbReference type="InterPro" id="IPR011010">
    <property type="entry name" value="DNA_brk_join_enz"/>
</dbReference>
<sequence length="105" mass="12306">MIIFITLVYRHAKNGSRLFALGGYDLKSKTITLQDTKNHEIHTLPISDFVYELMERRSPNKTSEFVFPADSKTCYIYEAYMIERLRVQFDMRSTELNSSNISNPF</sequence>
<evidence type="ECO:0000313" key="2">
    <source>
        <dbReference type="Proteomes" id="UP000054693"/>
    </source>
</evidence>
<dbReference type="Proteomes" id="UP000054693">
    <property type="component" value="Unassembled WGS sequence"/>
</dbReference>
<dbReference type="EMBL" id="LNZA01000008">
    <property type="protein sequence ID" value="KTD71185.1"/>
    <property type="molecule type" value="Genomic_DNA"/>
</dbReference>
<organism evidence="1 2">
    <name type="scientific">Legionella tucsonensis</name>
    <dbReference type="NCBI Taxonomy" id="40335"/>
    <lineage>
        <taxon>Bacteria</taxon>
        <taxon>Pseudomonadati</taxon>
        <taxon>Pseudomonadota</taxon>
        <taxon>Gammaproteobacteria</taxon>
        <taxon>Legionellales</taxon>
        <taxon>Legionellaceae</taxon>
        <taxon>Legionella</taxon>
    </lineage>
</organism>
<dbReference type="SUPFAM" id="SSF56349">
    <property type="entry name" value="DNA breaking-rejoining enzymes"/>
    <property type="match status" value="1"/>
</dbReference>
<proteinExistence type="predicted"/>
<gene>
    <name evidence="1" type="ORF">Ltuc_2544</name>
</gene>